<dbReference type="InterPro" id="IPR017927">
    <property type="entry name" value="FAD-bd_FR_type"/>
</dbReference>
<dbReference type="SUPFAM" id="SSF52343">
    <property type="entry name" value="Ferredoxin reductase-like, C-terminal NADP-linked domain"/>
    <property type="match status" value="1"/>
</dbReference>
<dbReference type="EMBL" id="JAUJYO010000004">
    <property type="protein sequence ID" value="KAK1318614.1"/>
    <property type="molecule type" value="Genomic_DNA"/>
</dbReference>
<feature type="transmembrane region" description="Helical" evidence="6">
    <location>
        <begin position="7"/>
        <end position="27"/>
    </location>
</feature>
<keyword evidence="5 6" id="KW-0472">Membrane</keyword>
<feature type="transmembrane region" description="Helical" evidence="6">
    <location>
        <begin position="238"/>
        <end position="255"/>
    </location>
</feature>
<dbReference type="InterPro" id="IPR039261">
    <property type="entry name" value="FNR_nucleotide-bd"/>
</dbReference>
<evidence type="ECO:0000259" key="7">
    <source>
        <dbReference type="PROSITE" id="PS51384"/>
    </source>
</evidence>
<dbReference type="Gene3D" id="3.40.50.80">
    <property type="entry name" value="Nucleotide-binding domain of ferredoxin-NADP reductase (FNR) module"/>
    <property type="match status" value="2"/>
</dbReference>
<comment type="caution">
    <text evidence="8">The sequence shown here is derived from an EMBL/GenBank/DDBJ whole genome shotgun (WGS) entry which is preliminary data.</text>
</comment>
<dbReference type="Proteomes" id="UP001180020">
    <property type="component" value="Unassembled WGS sequence"/>
</dbReference>
<dbReference type="Pfam" id="PF08022">
    <property type="entry name" value="FAD_binding_8"/>
    <property type="match status" value="1"/>
</dbReference>
<dbReference type="CDD" id="cd06186">
    <property type="entry name" value="NOX_Duox_like_FAD_NADP"/>
    <property type="match status" value="1"/>
</dbReference>
<dbReference type="InterPro" id="IPR017938">
    <property type="entry name" value="Riboflavin_synthase-like_b-brl"/>
</dbReference>
<dbReference type="SFLD" id="SFLDS00052">
    <property type="entry name" value="Ferric_Reductase_Domain"/>
    <property type="match status" value="1"/>
</dbReference>
<sequence length="706" mass="80309">MATKNLLLVLKLLMVLIFSSWVCIWVLKPTQLWTKALHSAEDKAKNTFIGDYGLDVVVYCFPLLALSIVGLLYLHILVKVGKNRSDSWRRLFISRFSKPTIIRSPLGILSAGELLAGSMFILFLAWTYYTRISHDFKKMTPNKSLHLNRWQLKLMMVGIRFGSLTEACLALLLLPILRGMSLLRLLGIQFEASVRYHVWLGNAVVLFSVVHGTCIMFIWGVKKSLANEMSKWQRTGRVYLAGELALLVGLVIWITSLPQLRRRSFQIFYFTHHLYIIFIIFFLLHTGDRHFYMVFPAVLLFALDKLLRIIQSRHATCVISASVLSCKAVELTLLKSPGMKYTPTSTVFIKIPQISRFQWHPFSITSSCCSNDDKISVTIKCYGEWTDALYNMIHEKLKSDPHHMECFPVAIEGPYGPENHFYERYKNLILVAGGTGITPFLSIIRDIAARNNMENLHTRIQLVYVVRKSQDLSMLTSISPLLLNWPSEAGELKLMIHVTQEERSVTTVREVLLETTKAQRVYFDTNCGKYSASRPHDLTWMVILTGLSFIIFLTCLVCLNHAFIHPGKKGSKLKTPSWISNVMVICSFIIATSCSVLVTILFGYQKSKNEIDAVVQNHEKDHSEMHLADERGSVEKHDIHFGKRPNLLDVLSENPIQTEESNVGVLVCGPESMQEAVALFCNKSSHRLGVSERQPNFCFHAINFSL</sequence>
<feature type="transmembrane region" description="Helical" evidence="6">
    <location>
        <begin position="267"/>
        <end position="284"/>
    </location>
</feature>
<feature type="domain" description="FAD-binding FR-type" evidence="7">
    <location>
        <begin position="311"/>
        <end position="424"/>
    </location>
</feature>
<evidence type="ECO:0000256" key="2">
    <source>
        <dbReference type="ARBA" id="ARBA00022692"/>
    </source>
</evidence>
<evidence type="ECO:0000256" key="3">
    <source>
        <dbReference type="ARBA" id="ARBA00022989"/>
    </source>
</evidence>
<gene>
    <name evidence="8" type="ORF">QJS10_CPB04g01480</name>
</gene>
<name>A0AAV9F038_ACOCL</name>
<reference evidence="8" key="1">
    <citation type="journal article" date="2023" name="Nat. Commun.">
        <title>Diploid and tetraploid genomes of Acorus and the evolution of monocots.</title>
        <authorList>
            <person name="Ma L."/>
            <person name="Liu K.W."/>
            <person name="Li Z."/>
            <person name="Hsiao Y.Y."/>
            <person name="Qi Y."/>
            <person name="Fu T."/>
            <person name="Tang G.D."/>
            <person name="Zhang D."/>
            <person name="Sun W.H."/>
            <person name="Liu D.K."/>
            <person name="Li Y."/>
            <person name="Chen G.Z."/>
            <person name="Liu X.D."/>
            <person name="Liao X.Y."/>
            <person name="Jiang Y.T."/>
            <person name="Yu X."/>
            <person name="Hao Y."/>
            <person name="Huang J."/>
            <person name="Zhao X.W."/>
            <person name="Ke S."/>
            <person name="Chen Y.Y."/>
            <person name="Wu W.L."/>
            <person name="Hsu J.L."/>
            <person name="Lin Y.F."/>
            <person name="Huang M.D."/>
            <person name="Li C.Y."/>
            <person name="Huang L."/>
            <person name="Wang Z.W."/>
            <person name="Zhao X."/>
            <person name="Zhong W.Y."/>
            <person name="Peng D.H."/>
            <person name="Ahmad S."/>
            <person name="Lan S."/>
            <person name="Zhang J.S."/>
            <person name="Tsai W.C."/>
            <person name="Van de Peer Y."/>
            <person name="Liu Z.J."/>
        </authorList>
    </citation>
    <scope>NUCLEOTIDE SEQUENCE</scope>
    <source>
        <strain evidence="8">CP</strain>
    </source>
</reference>
<feature type="transmembrane region" description="Helical" evidence="6">
    <location>
        <begin position="538"/>
        <end position="562"/>
    </location>
</feature>
<accession>A0AAV9F038</accession>
<proteinExistence type="predicted"/>
<dbReference type="PRINTS" id="PR00406">
    <property type="entry name" value="CYTB5RDTASE"/>
</dbReference>
<feature type="transmembrane region" description="Helical" evidence="6">
    <location>
        <begin position="101"/>
        <end position="129"/>
    </location>
</feature>
<evidence type="ECO:0000256" key="6">
    <source>
        <dbReference type="SAM" id="Phobius"/>
    </source>
</evidence>
<comment type="subcellular location">
    <subcellularLocation>
        <location evidence="1">Membrane</location>
        <topology evidence="1">Multi-pass membrane protein</topology>
    </subcellularLocation>
</comment>
<keyword evidence="2 6" id="KW-0812">Transmembrane</keyword>
<dbReference type="GO" id="GO:0000293">
    <property type="term" value="F:ferric-chelate reductase activity"/>
    <property type="evidence" value="ECO:0007669"/>
    <property type="project" value="TreeGrafter"/>
</dbReference>
<keyword evidence="9" id="KW-1185">Reference proteome</keyword>
<reference evidence="8" key="2">
    <citation type="submission" date="2023-06" db="EMBL/GenBank/DDBJ databases">
        <authorList>
            <person name="Ma L."/>
            <person name="Liu K.-W."/>
            <person name="Li Z."/>
            <person name="Hsiao Y.-Y."/>
            <person name="Qi Y."/>
            <person name="Fu T."/>
            <person name="Tang G."/>
            <person name="Zhang D."/>
            <person name="Sun W.-H."/>
            <person name="Liu D.-K."/>
            <person name="Li Y."/>
            <person name="Chen G.-Z."/>
            <person name="Liu X.-D."/>
            <person name="Liao X.-Y."/>
            <person name="Jiang Y.-T."/>
            <person name="Yu X."/>
            <person name="Hao Y."/>
            <person name="Huang J."/>
            <person name="Zhao X.-W."/>
            <person name="Ke S."/>
            <person name="Chen Y.-Y."/>
            <person name="Wu W.-L."/>
            <person name="Hsu J.-L."/>
            <person name="Lin Y.-F."/>
            <person name="Huang M.-D."/>
            <person name="Li C.-Y."/>
            <person name="Huang L."/>
            <person name="Wang Z.-W."/>
            <person name="Zhao X."/>
            <person name="Zhong W.-Y."/>
            <person name="Peng D.-H."/>
            <person name="Ahmad S."/>
            <person name="Lan S."/>
            <person name="Zhang J.-S."/>
            <person name="Tsai W.-C."/>
            <person name="Van De Peer Y."/>
            <person name="Liu Z.-J."/>
        </authorList>
    </citation>
    <scope>NUCLEOTIDE SEQUENCE</scope>
    <source>
        <strain evidence="8">CP</strain>
        <tissue evidence="8">Leaves</tissue>
    </source>
</reference>
<feature type="transmembrane region" description="Helical" evidence="6">
    <location>
        <begin position="582"/>
        <end position="604"/>
    </location>
</feature>
<evidence type="ECO:0000313" key="9">
    <source>
        <dbReference type="Proteomes" id="UP001180020"/>
    </source>
</evidence>
<dbReference type="PROSITE" id="PS51384">
    <property type="entry name" value="FAD_FR"/>
    <property type="match status" value="1"/>
</dbReference>
<evidence type="ECO:0000256" key="4">
    <source>
        <dbReference type="ARBA" id="ARBA00023002"/>
    </source>
</evidence>
<dbReference type="Pfam" id="PF08030">
    <property type="entry name" value="NAD_binding_6"/>
    <property type="match status" value="1"/>
</dbReference>
<keyword evidence="4" id="KW-0560">Oxidoreductase</keyword>
<evidence type="ECO:0000256" key="1">
    <source>
        <dbReference type="ARBA" id="ARBA00004141"/>
    </source>
</evidence>
<evidence type="ECO:0000256" key="5">
    <source>
        <dbReference type="ARBA" id="ARBA00023136"/>
    </source>
</evidence>
<dbReference type="SFLD" id="SFLDG01168">
    <property type="entry name" value="Ferric_reductase_subgroup_(FRE"/>
    <property type="match status" value="1"/>
</dbReference>
<organism evidence="8 9">
    <name type="scientific">Acorus calamus</name>
    <name type="common">Sweet flag</name>
    <dbReference type="NCBI Taxonomy" id="4465"/>
    <lineage>
        <taxon>Eukaryota</taxon>
        <taxon>Viridiplantae</taxon>
        <taxon>Streptophyta</taxon>
        <taxon>Embryophyta</taxon>
        <taxon>Tracheophyta</taxon>
        <taxon>Spermatophyta</taxon>
        <taxon>Magnoliopsida</taxon>
        <taxon>Liliopsida</taxon>
        <taxon>Acoraceae</taxon>
        <taxon>Acorus</taxon>
    </lineage>
</organism>
<dbReference type="InterPro" id="IPR013121">
    <property type="entry name" value="Fe_red_NAD-bd_6"/>
</dbReference>
<dbReference type="InterPro" id="IPR050369">
    <property type="entry name" value="RBOH/FRE"/>
</dbReference>
<dbReference type="SUPFAM" id="SSF63380">
    <property type="entry name" value="Riboflavin synthase domain-like"/>
    <property type="match status" value="1"/>
</dbReference>
<dbReference type="PANTHER" id="PTHR11972:SF155">
    <property type="entry name" value="FERRIC REDUCTION OXIDASE 8, MITOCHONDRIAL"/>
    <property type="match status" value="1"/>
</dbReference>
<dbReference type="AlphaFoldDB" id="A0AAV9F038"/>
<dbReference type="InterPro" id="IPR013112">
    <property type="entry name" value="FAD-bd_8"/>
</dbReference>
<feature type="transmembrane region" description="Helical" evidence="6">
    <location>
        <begin position="198"/>
        <end position="218"/>
    </location>
</feature>
<protein>
    <recommendedName>
        <fullName evidence="7">FAD-binding FR-type domain-containing protein</fullName>
    </recommendedName>
</protein>
<feature type="transmembrane region" description="Helical" evidence="6">
    <location>
        <begin position="56"/>
        <end position="80"/>
    </location>
</feature>
<feature type="transmembrane region" description="Helical" evidence="6">
    <location>
        <begin position="290"/>
        <end position="307"/>
    </location>
</feature>
<dbReference type="InterPro" id="IPR013130">
    <property type="entry name" value="Fe3_Rdtase_TM_dom"/>
</dbReference>
<dbReference type="GO" id="GO:0005886">
    <property type="term" value="C:plasma membrane"/>
    <property type="evidence" value="ECO:0007669"/>
    <property type="project" value="TreeGrafter"/>
</dbReference>
<feature type="transmembrane region" description="Helical" evidence="6">
    <location>
        <begin position="154"/>
        <end position="177"/>
    </location>
</feature>
<evidence type="ECO:0000313" key="8">
    <source>
        <dbReference type="EMBL" id="KAK1318614.1"/>
    </source>
</evidence>
<keyword evidence="3 6" id="KW-1133">Transmembrane helix</keyword>
<dbReference type="Pfam" id="PF01794">
    <property type="entry name" value="Ferric_reduct"/>
    <property type="match status" value="1"/>
</dbReference>
<dbReference type="PANTHER" id="PTHR11972">
    <property type="entry name" value="NADPH OXIDASE"/>
    <property type="match status" value="1"/>
</dbReference>